<reference evidence="2 3" key="1">
    <citation type="submission" date="2016-10" db="EMBL/GenBank/DDBJ databases">
        <authorList>
            <person name="de Groot N.N."/>
        </authorList>
    </citation>
    <scope>NUCLEOTIDE SEQUENCE [LARGE SCALE GENOMIC DNA]</scope>
    <source>
        <strain evidence="2 3">DSM 17862</strain>
    </source>
</reference>
<keyword evidence="1" id="KW-0472">Membrane</keyword>
<feature type="transmembrane region" description="Helical" evidence="1">
    <location>
        <begin position="216"/>
        <end position="233"/>
    </location>
</feature>
<evidence type="ECO:0000256" key="1">
    <source>
        <dbReference type="SAM" id="Phobius"/>
    </source>
</evidence>
<accession>A0A1I0EGY1</accession>
<feature type="transmembrane region" description="Helical" evidence="1">
    <location>
        <begin position="245"/>
        <end position="264"/>
    </location>
</feature>
<dbReference type="PANTHER" id="PTHR38592:SF3">
    <property type="entry name" value="BLL4819 PROTEIN"/>
    <property type="match status" value="1"/>
</dbReference>
<dbReference type="RefSeq" id="WP_090734212.1">
    <property type="nucleotide sequence ID" value="NZ_FOHO01000005.1"/>
</dbReference>
<feature type="transmembrane region" description="Helical" evidence="1">
    <location>
        <begin position="316"/>
        <end position="336"/>
    </location>
</feature>
<feature type="transmembrane region" description="Helical" evidence="1">
    <location>
        <begin position="285"/>
        <end position="310"/>
    </location>
</feature>
<feature type="transmembrane region" description="Helical" evidence="1">
    <location>
        <begin position="126"/>
        <end position="153"/>
    </location>
</feature>
<dbReference type="Pfam" id="PF10129">
    <property type="entry name" value="OpgC_C"/>
    <property type="match status" value="1"/>
</dbReference>
<dbReference type="STRING" id="364199.SAMN04489858_105121"/>
<sequence>MRDNRIDVIRGFAILLLTVTHTMCGPALLADHGHYYPRLGFFFHGADIFVAFSGLICGIVYTRTLQRQGASGLLQKGWARALQLWLFNAIAFFVVAAVVLAFNHAGVNAEIHNLQPGLWSAMTGTLFLFAPIPYFNVLNVYIIFLVILPVFVLLQARWRYTIVASLGLYGLSLVVLDPGQEPDRFFVSPMAWQFLFFGAVVVGMHLDRVRAALPPLRTVGWALLLYFFVIHYMKENAWIVHNFSSKYGLGALRIVDLVLVVYVLDRLNAPDVPVTSRLLRNIASIGSNSLFSFCCTLVLCYAASNLLVVFDASRAIYLIVILAELSIMVLIGALLLHRPAWRAMTQAKWVERWLAAVWPKRRVAGVIGG</sequence>
<evidence type="ECO:0000313" key="3">
    <source>
        <dbReference type="Proteomes" id="UP000199180"/>
    </source>
</evidence>
<dbReference type="EMBL" id="FOHO01000005">
    <property type="protein sequence ID" value="SET43722.1"/>
    <property type="molecule type" value="Genomic_DNA"/>
</dbReference>
<organism evidence="2 3">
    <name type="scientific">Paracoccus homiensis</name>
    <dbReference type="NCBI Taxonomy" id="364199"/>
    <lineage>
        <taxon>Bacteria</taxon>
        <taxon>Pseudomonadati</taxon>
        <taxon>Pseudomonadota</taxon>
        <taxon>Alphaproteobacteria</taxon>
        <taxon>Rhodobacterales</taxon>
        <taxon>Paracoccaceae</taxon>
        <taxon>Paracoccus</taxon>
    </lineage>
</organism>
<name>A0A1I0EGY1_9RHOB</name>
<dbReference type="AlphaFoldDB" id="A0A1I0EGY1"/>
<dbReference type="Proteomes" id="UP000199180">
    <property type="component" value="Unassembled WGS sequence"/>
</dbReference>
<keyword evidence="1" id="KW-1133">Transmembrane helix</keyword>
<feature type="transmembrane region" description="Helical" evidence="1">
    <location>
        <begin position="185"/>
        <end position="204"/>
    </location>
</feature>
<protein>
    <recommendedName>
        <fullName evidence="4">OpgC protein</fullName>
    </recommendedName>
</protein>
<feature type="transmembrane region" description="Helical" evidence="1">
    <location>
        <begin position="160"/>
        <end position="179"/>
    </location>
</feature>
<dbReference type="OrthoDB" id="9810206at2"/>
<dbReference type="InterPro" id="IPR014550">
    <property type="entry name" value="UCP028704_OpgC"/>
</dbReference>
<evidence type="ECO:0000313" key="2">
    <source>
        <dbReference type="EMBL" id="SET43722.1"/>
    </source>
</evidence>
<feature type="transmembrane region" description="Helical" evidence="1">
    <location>
        <begin position="12"/>
        <end position="29"/>
    </location>
</feature>
<gene>
    <name evidence="2" type="ORF">SAMN04489858_105121</name>
</gene>
<keyword evidence="1" id="KW-0812">Transmembrane</keyword>
<proteinExistence type="predicted"/>
<feature type="transmembrane region" description="Helical" evidence="1">
    <location>
        <begin position="41"/>
        <end position="61"/>
    </location>
</feature>
<feature type="transmembrane region" description="Helical" evidence="1">
    <location>
        <begin position="82"/>
        <end position="106"/>
    </location>
</feature>
<dbReference type="PANTHER" id="PTHR38592">
    <property type="entry name" value="BLL4819 PROTEIN"/>
    <property type="match status" value="1"/>
</dbReference>
<evidence type="ECO:0008006" key="4">
    <source>
        <dbReference type="Google" id="ProtNLM"/>
    </source>
</evidence>
<keyword evidence="3" id="KW-1185">Reference proteome</keyword>